<dbReference type="SUPFAM" id="SSF57701">
    <property type="entry name" value="Zn2/Cys6 DNA-binding domain"/>
    <property type="match status" value="1"/>
</dbReference>
<dbReference type="EMBL" id="PJQM01005513">
    <property type="protein sequence ID" value="RCH81451.1"/>
    <property type="molecule type" value="Genomic_DNA"/>
</dbReference>
<dbReference type="Proteomes" id="UP000253551">
    <property type="component" value="Unassembled WGS sequence"/>
</dbReference>
<evidence type="ECO:0000259" key="4">
    <source>
        <dbReference type="PROSITE" id="PS50048"/>
    </source>
</evidence>
<comment type="caution">
    <text evidence="5">The sequence shown here is derived from an EMBL/GenBank/DDBJ whole genome shotgun (WGS) entry which is preliminary data.</text>
</comment>
<evidence type="ECO:0000313" key="6">
    <source>
        <dbReference type="Proteomes" id="UP000253551"/>
    </source>
</evidence>
<feature type="region of interest" description="Disordered" evidence="3">
    <location>
        <begin position="389"/>
        <end position="444"/>
    </location>
</feature>
<gene>
    <name evidence="5" type="ORF">CU098_004014</name>
</gene>
<keyword evidence="6" id="KW-1185">Reference proteome</keyword>
<evidence type="ECO:0000313" key="5">
    <source>
        <dbReference type="EMBL" id="RCH81451.1"/>
    </source>
</evidence>
<dbReference type="SMART" id="SM00066">
    <property type="entry name" value="GAL4"/>
    <property type="match status" value="1"/>
</dbReference>
<reference evidence="5 6" key="1">
    <citation type="journal article" date="2018" name="G3 (Bethesda)">
        <title>Phylogenetic and Phylogenomic Definition of Rhizopus Species.</title>
        <authorList>
            <person name="Gryganskyi A.P."/>
            <person name="Golan J."/>
            <person name="Dolatabadi S."/>
            <person name="Mondo S."/>
            <person name="Robb S."/>
            <person name="Idnurm A."/>
            <person name="Muszewska A."/>
            <person name="Steczkiewicz K."/>
            <person name="Masonjones S."/>
            <person name="Liao H.L."/>
            <person name="Gajdeczka M.T."/>
            <person name="Anike F."/>
            <person name="Vuek A."/>
            <person name="Anishchenko I.M."/>
            <person name="Voigt K."/>
            <person name="de Hoog G.S."/>
            <person name="Smith M.E."/>
            <person name="Heitman J."/>
            <person name="Vilgalys R."/>
            <person name="Stajich J.E."/>
        </authorList>
    </citation>
    <scope>NUCLEOTIDE SEQUENCE [LARGE SCALE GENOMIC DNA]</scope>
    <source>
        <strain evidence="5 6">LSU 92-RS-03</strain>
    </source>
</reference>
<organism evidence="5 6">
    <name type="scientific">Rhizopus stolonifer</name>
    <name type="common">Rhizopus nigricans</name>
    <dbReference type="NCBI Taxonomy" id="4846"/>
    <lineage>
        <taxon>Eukaryota</taxon>
        <taxon>Fungi</taxon>
        <taxon>Fungi incertae sedis</taxon>
        <taxon>Mucoromycota</taxon>
        <taxon>Mucoromycotina</taxon>
        <taxon>Mucoromycetes</taxon>
        <taxon>Mucorales</taxon>
        <taxon>Mucorineae</taxon>
        <taxon>Rhizopodaceae</taxon>
        <taxon>Rhizopus</taxon>
    </lineage>
</organism>
<dbReference type="Pfam" id="PF00172">
    <property type="entry name" value="Zn_clus"/>
    <property type="match status" value="1"/>
</dbReference>
<dbReference type="AlphaFoldDB" id="A0A367IVE6"/>
<feature type="compositionally biased region" description="Acidic residues" evidence="3">
    <location>
        <begin position="224"/>
        <end position="233"/>
    </location>
</feature>
<keyword evidence="1" id="KW-0479">Metal-binding</keyword>
<evidence type="ECO:0000256" key="1">
    <source>
        <dbReference type="ARBA" id="ARBA00022723"/>
    </source>
</evidence>
<dbReference type="CDD" id="cd00067">
    <property type="entry name" value="GAL4"/>
    <property type="match status" value="1"/>
</dbReference>
<dbReference type="GO" id="GO:0000981">
    <property type="term" value="F:DNA-binding transcription factor activity, RNA polymerase II-specific"/>
    <property type="evidence" value="ECO:0007669"/>
    <property type="project" value="InterPro"/>
</dbReference>
<feature type="domain" description="Zn(2)-C6 fungal-type" evidence="4">
    <location>
        <begin position="448"/>
        <end position="476"/>
    </location>
</feature>
<dbReference type="PROSITE" id="PS50048">
    <property type="entry name" value="ZN2_CY6_FUNGAL_2"/>
    <property type="match status" value="1"/>
</dbReference>
<protein>
    <recommendedName>
        <fullName evidence="4">Zn(2)-C6 fungal-type domain-containing protein</fullName>
    </recommendedName>
</protein>
<keyword evidence="2" id="KW-0539">Nucleus</keyword>
<dbReference type="STRING" id="4846.A0A367IVE6"/>
<evidence type="ECO:0000256" key="2">
    <source>
        <dbReference type="ARBA" id="ARBA00023242"/>
    </source>
</evidence>
<feature type="compositionally biased region" description="Low complexity" evidence="3">
    <location>
        <begin position="357"/>
        <end position="377"/>
    </location>
</feature>
<feature type="compositionally biased region" description="Basic residues" evidence="3">
    <location>
        <begin position="482"/>
        <end position="492"/>
    </location>
</feature>
<dbReference type="InterPro" id="IPR050335">
    <property type="entry name" value="ERT1_acuK_gluconeogen_tf"/>
</dbReference>
<feature type="region of interest" description="Disordered" evidence="3">
    <location>
        <begin position="472"/>
        <end position="492"/>
    </location>
</feature>
<name>A0A367IVE6_RHIST</name>
<dbReference type="OrthoDB" id="1555531at2759"/>
<dbReference type="InterPro" id="IPR001138">
    <property type="entry name" value="Zn2Cys6_DnaBD"/>
</dbReference>
<dbReference type="PANTHER" id="PTHR47659">
    <property type="entry name" value="ZN(II)2CYS6 TRANSCRIPTION FACTOR (EUROFUNG)-RELATED"/>
    <property type="match status" value="1"/>
</dbReference>
<dbReference type="InterPro" id="IPR036864">
    <property type="entry name" value="Zn2-C6_fun-type_DNA-bd_sf"/>
</dbReference>
<dbReference type="Gene3D" id="4.10.240.10">
    <property type="entry name" value="Zn(2)-C6 fungal-type DNA-binding domain"/>
    <property type="match status" value="1"/>
</dbReference>
<sequence>MDTTYSYPQLFDIDDTFDTELLHGLQLQDHAAPLSTLSSPSNNNLYNVVDKKSIYQSEDVYNSLAASSNSYLQYLQNTNNYTHDYLYGSSQYQLMNMTPNNAPTDLVDYDYLHPHSFALDQQKQQYNWLYDPIDTFLPSQPFCEDIIQPLDSTMQDNNQFNENVTVEGGMSRGYVSLSDVNSFVAKADSAKHSCAFQLPESLLLNDFALTSQLRGDFLSSPESNNDDSEDDYSDSNSDHDIHWPIMTTSASYSSASSSLSKKSNCPREKLMIKIKKPDHHAISAPNCSMSSALSSPYNHSSWDLISPKSSKSTDYRPAKYRKSMSNIYNLKRNSKASVKYESTPPSTKYRRGSAPHRLNTLQSSSSLSTLSSNLQRSMHVSDSVNSFMSRHSLSDEDNHHEDESLDDHHHHHHHMQEEDDDDDGEYQIRPASASHPLPTKKGRNVDKACNHCKRSHLRCDDMRPCRRCVATGKTGCKDVQHKPRGRPKLHKK</sequence>
<feature type="compositionally biased region" description="Basic and acidic residues" evidence="3">
    <location>
        <begin position="392"/>
        <end position="408"/>
    </location>
</feature>
<evidence type="ECO:0000256" key="3">
    <source>
        <dbReference type="SAM" id="MobiDB-lite"/>
    </source>
</evidence>
<feature type="region of interest" description="Disordered" evidence="3">
    <location>
        <begin position="218"/>
        <end position="240"/>
    </location>
</feature>
<accession>A0A367IVE6</accession>
<feature type="region of interest" description="Disordered" evidence="3">
    <location>
        <begin position="335"/>
        <end position="377"/>
    </location>
</feature>
<dbReference type="PANTHER" id="PTHR47659:SF4">
    <property type="entry name" value="ZN(II)2CYS6 TRANSCRIPTION FACTOR (EUROFUNG)"/>
    <property type="match status" value="1"/>
</dbReference>
<proteinExistence type="predicted"/>
<dbReference type="PROSITE" id="PS00463">
    <property type="entry name" value="ZN2_CY6_FUNGAL_1"/>
    <property type="match status" value="1"/>
</dbReference>
<dbReference type="GO" id="GO:0008270">
    <property type="term" value="F:zinc ion binding"/>
    <property type="evidence" value="ECO:0007669"/>
    <property type="project" value="InterPro"/>
</dbReference>